<dbReference type="InterPro" id="IPR003439">
    <property type="entry name" value="ABC_transporter-like_ATP-bd"/>
</dbReference>
<dbReference type="GO" id="GO:0005524">
    <property type="term" value="F:ATP binding"/>
    <property type="evidence" value="ECO:0007669"/>
    <property type="project" value="UniProtKB-KW"/>
</dbReference>
<dbReference type="Gene3D" id="3.40.50.300">
    <property type="entry name" value="P-loop containing nucleotide triphosphate hydrolases"/>
    <property type="match status" value="1"/>
</dbReference>
<protein>
    <submittedName>
        <fullName evidence="5">ABC transporter, ATP-binding protein</fullName>
    </submittedName>
</protein>
<evidence type="ECO:0000256" key="2">
    <source>
        <dbReference type="ARBA" id="ARBA00022741"/>
    </source>
</evidence>
<accession>A0A212IY80</accession>
<sequence>METNNMPNAIEISHLTKRYTLFHLDDLNLTLPGGSILGLIGENGAGKSTTIKCILNLIHRDGGSITVLGRDSIKDERSIKEDVGVVLDEATFHDTLTAQDVDKILSKVYQKWDAALFLSYLKKFDLPKNLFLKEFSRGMKMKLSIAAALAHHPRLLILDEATSGLDPVVRDEILDEFLSFIRDEDHSILISSHITSDLEKVADYVTFLHKGKVALSGAKDELLDTYGRLVCGRADLEAVDSAFLAGTRAGQFSSEALVKDRRAFARRYPHLTVDPVSLEGLMVLMVKGDAK</sequence>
<dbReference type="CDD" id="cd03230">
    <property type="entry name" value="ABC_DR_subfamily_A"/>
    <property type="match status" value="1"/>
</dbReference>
<keyword evidence="2" id="KW-0547">Nucleotide-binding</keyword>
<keyword evidence="1" id="KW-0813">Transport</keyword>
<dbReference type="InterPro" id="IPR051782">
    <property type="entry name" value="ABC_Transporter_VariousFunc"/>
</dbReference>
<dbReference type="AlphaFoldDB" id="A0A212IY80"/>
<dbReference type="SUPFAM" id="SSF52540">
    <property type="entry name" value="P-loop containing nucleoside triphosphate hydrolases"/>
    <property type="match status" value="1"/>
</dbReference>
<dbReference type="Pfam" id="PF00005">
    <property type="entry name" value="ABC_tran"/>
    <property type="match status" value="1"/>
</dbReference>
<name>A0A212IY80_9FIRM</name>
<dbReference type="PANTHER" id="PTHR42939">
    <property type="entry name" value="ABC TRANSPORTER ATP-BINDING PROTEIN ALBC-RELATED"/>
    <property type="match status" value="1"/>
</dbReference>
<keyword evidence="3 5" id="KW-0067">ATP-binding</keyword>
<evidence type="ECO:0000313" key="5">
    <source>
        <dbReference type="EMBL" id="SBV92166.1"/>
    </source>
</evidence>
<reference evidence="5" key="1">
    <citation type="submission" date="2016-04" db="EMBL/GenBank/DDBJ databases">
        <authorList>
            <person name="Evans L.H."/>
            <person name="Alamgir A."/>
            <person name="Owens N."/>
            <person name="Weber N.D."/>
            <person name="Virtaneva K."/>
            <person name="Barbian K."/>
            <person name="Babar A."/>
            <person name="Rosenke K."/>
        </authorList>
    </citation>
    <scope>NUCLEOTIDE SEQUENCE</scope>
    <source>
        <strain evidence="5">86</strain>
    </source>
</reference>
<dbReference type="SMART" id="SM00382">
    <property type="entry name" value="AAA"/>
    <property type="match status" value="1"/>
</dbReference>
<dbReference type="PANTHER" id="PTHR42939:SF3">
    <property type="entry name" value="ABC TRANSPORTER ATP-BINDING COMPONENT"/>
    <property type="match status" value="1"/>
</dbReference>
<dbReference type="GO" id="GO:0016887">
    <property type="term" value="F:ATP hydrolysis activity"/>
    <property type="evidence" value="ECO:0007669"/>
    <property type="project" value="InterPro"/>
</dbReference>
<feature type="domain" description="ABC transporter" evidence="4">
    <location>
        <begin position="1"/>
        <end position="235"/>
    </location>
</feature>
<gene>
    <name evidence="5" type="ORF">KL86CLO1_10213</name>
</gene>
<dbReference type="InterPro" id="IPR027417">
    <property type="entry name" value="P-loop_NTPase"/>
</dbReference>
<dbReference type="InterPro" id="IPR003593">
    <property type="entry name" value="AAA+_ATPase"/>
</dbReference>
<proteinExistence type="predicted"/>
<evidence type="ECO:0000256" key="1">
    <source>
        <dbReference type="ARBA" id="ARBA00022448"/>
    </source>
</evidence>
<dbReference type="PROSITE" id="PS50893">
    <property type="entry name" value="ABC_TRANSPORTER_2"/>
    <property type="match status" value="1"/>
</dbReference>
<evidence type="ECO:0000256" key="3">
    <source>
        <dbReference type="ARBA" id="ARBA00022840"/>
    </source>
</evidence>
<dbReference type="EMBL" id="FLUN01000001">
    <property type="protein sequence ID" value="SBV92166.1"/>
    <property type="molecule type" value="Genomic_DNA"/>
</dbReference>
<organism evidence="5">
    <name type="scientific">uncultured Eubacteriales bacterium</name>
    <dbReference type="NCBI Taxonomy" id="172733"/>
    <lineage>
        <taxon>Bacteria</taxon>
        <taxon>Bacillati</taxon>
        <taxon>Bacillota</taxon>
        <taxon>Clostridia</taxon>
        <taxon>Eubacteriales</taxon>
        <taxon>environmental samples</taxon>
    </lineage>
</organism>
<evidence type="ECO:0000259" key="4">
    <source>
        <dbReference type="PROSITE" id="PS50893"/>
    </source>
</evidence>